<dbReference type="InterPro" id="IPR002060">
    <property type="entry name" value="Squ/phyt_synthse"/>
</dbReference>
<name>A0A226D3X1_FOLCA</name>
<keyword evidence="1" id="KW-0812">Transmembrane</keyword>
<dbReference type="Gene3D" id="1.10.600.10">
    <property type="entry name" value="Farnesyl Diphosphate Synthase"/>
    <property type="match status" value="1"/>
</dbReference>
<dbReference type="GO" id="GO:0005789">
    <property type="term" value="C:endoplasmic reticulum membrane"/>
    <property type="evidence" value="ECO:0007669"/>
    <property type="project" value="TreeGrafter"/>
</dbReference>
<dbReference type="SUPFAM" id="SSF48576">
    <property type="entry name" value="Terpenoid synthases"/>
    <property type="match status" value="1"/>
</dbReference>
<evidence type="ECO:0000256" key="1">
    <source>
        <dbReference type="SAM" id="Phobius"/>
    </source>
</evidence>
<dbReference type="Pfam" id="PF00494">
    <property type="entry name" value="SQS_PSY"/>
    <property type="match status" value="1"/>
</dbReference>
<accession>A0A226D3X1</accession>
<dbReference type="InterPro" id="IPR044844">
    <property type="entry name" value="Trans_IPPS_euk-type"/>
</dbReference>
<dbReference type="PANTHER" id="PTHR11626:SF2">
    <property type="entry name" value="SQUALENE SYNTHASE"/>
    <property type="match status" value="1"/>
</dbReference>
<organism evidence="2 3">
    <name type="scientific">Folsomia candida</name>
    <name type="common">Springtail</name>
    <dbReference type="NCBI Taxonomy" id="158441"/>
    <lineage>
        <taxon>Eukaryota</taxon>
        <taxon>Metazoa</taxon>
        <taxon>Ecdysozoa</taxon>
        <taxon>Arthropoda</taxon>
        <taxon>Hexapoda</taxon>
        <taxon>Collembola</taxon>
        <taxon>Entomobryomorpha</taxon>
        <taxon>Isotomoidea</taxon>
        <taxon>Isotomidae</taxon>
        <taxon>Proisotominae</taxon>
        <taxon>Folsomia</taxon>
    </lineage>
</organism>
<keyword evidence="1" id="KW-1133">Transmembrane helix</keyword>
<dbReference type="Proteomes" id="UP000198287">
    <property type="component" value="Unassembled WGS sequence"/>
</dbReference>
<sequence length="404" mass="46799">STKRRQPKMAKETPSNKLSVRLKPKTIHTYSYFKPWEILFAFGNIFIWGITTIYQALFTHRHDKVLVSVRNDKESDPEYVAAIKYVTKMSDSFQWLAIFRVILSRNVAEFAMLLHVILRALDTIDGMNAKERDLMSNLPKLVKVFSTLEPATREIITTVATEMATGMIKYLRKLEIYDYQDYEEYCYYVCAVIQMGFWKYGISQGMENTTVPPINPRGPFTNNPMAASMMFQGVHMLTSFFEDSVTQATPPRLYWPKCLVQKYAPDQRDFLNPANITKGVACLNEFVAHHLTYMWPSVARLDEMETEMIQGAYRFIMLLQFGNLAMFYGNHDSFRRRLTPSWLEVVLMFEGGTSKARFCKRLKYYGEILVNKVQAGDGETGKLVIERVHEIMAKCDIELSKLRV</sequence>
<dbReference type="GO" id="GO:0051996">
    <property type="term" value="F:squalene synthase [NAD(P)H] activity"/>
    <property type="evidence" value="ECO:0007669"/>
    <property type="project" value="InterPro"/>
</dbReference>
<dbReference type="AlphaFoldDB" id="A0A226D3X1"/>
<dbReference type="InterPro" id="IPR008949">
    <property type="entry name" value="Isoprenoid_synthase_dom_sf"/>
</dbReference>
<dbReference type="GO" id="GO:0045338">
    <property type="term" value="P:farnesyl diphosphate metabolic process"/>
    <property type="evidence" value="ECO:0007669"/>
    <property type="project" value="InterPro"/>
</dbReference>
<comment type="caution">
    <text evidence="2">The sequence shown here is derived from an EMBL/GenBank/DDBJ whole genome shotgun (WGS) entry which is preliminary data.</text>
</comment>
<dbReference type="OrthoDB" id="431150at2759"/>
<dbReference type="STRING" id="158441.A0A226D3X1"/>
<dbReference type="PANTHER" id="PTHR11626">
    <property type="entry name" value="FARNESYL-DIPHOSPHATE FARNESYLTRANSFERASE"/>
    <property type="match status" value="1"/>
</dbReference>
<protein>
    <submittedName>
        <fullName evidence="2">Squalene synthase</fullName>
    </submittedName>
</protein>
<reference evidence="2 3" key="1">
    <citation type="submission" date="2015-12" db="EMBL/GenBank/DDBJ databases">
        <title>The genome of Folsomia candida.</title>
        <authorList>
            <person name="Faddeeva A."/>
            <person name="Derks M.F."/>
            <person name="Anvar Y."/>
            <person name="Smit S."/>
            <person name="Van Straalen N."/>
            <person name="Roelofs D."/>
        </authorList>
    </citation>
    <scope>NUCLEOTIDE SEQUENCE [LARGE SCALE GENOMIC DNA]</scope>
    <source>
        <strain evidence="2 3">VU population</strain>
        <tissue evidence="2">Whole body</tissue>
    </source>
</reference>
<proteinExistence type="predicted"/>
<evidence type="ECO:0000313" key="3">
    <source>
        <dbReference type="Proteomes" id="UP000198287"/>
    </source>
</evidence>
<evidence type="ECO:0000313" key="2">
    <source>
        <dbReference type="EMBL" id="OXA39508.1"/>
    </source>
</evidence>
<gene>
    <name evidence="2" type="ORF">Fcan01_25721</name>
</gene>
<dbReference type="EMBL" id="LNIX01000038">
    <property type="protein sequence ID" value="OXA39508.1"/>
    <property type="molecule type" value="Genomic_DNA"/>
</dbReference>
<keyword evidence="1" id="KW-0472">Membrane</keyword>
<feature type="non-terminal residue" evidence="2">
    <location>
        <position position="1"/>
    </location>
</feature>
<keyword evidence="3" id="KW-1185">Reference proteome</keyword>
<feature type="transmembrane region" description="Helical" evidence="1">
    <location>
        <begin position="38"/>
        <end position="58"/>
    </location>
</feature>